<feature type="coiled-coil region" evidence="1">
    <location>
        <begin position="16"/>
        <end position="43"/>
    </location>
</feature>
<feature type="region of interest" description="Disordered" evidence="2">
    <location>
        <begin position="135"/>
        <end position="160"/>
    </location>
</feature>
<proteinExistence type="predicted"/>
<dbReference type="Proteomes" id="UP001153714">
    <property type="component" value="Chromosome 8"/>
</dbReference>
<reference evidence="3" key="1">
    <citation type="submission" date="2021-12" db="EMBL/GenBank/DDBJ databases">
        <authorList>
            <person name="King R."/>
        </authorList>
    </citation>
    <scope>NUCLEOTIDE SEQUENCE</scope>
</reference>
<evidence type="ECO:0000256" key="2">
    <source>
        <dbReference type="SAM" id="MobiDB-lite"/>
    </source>
</evidence>
<gene>
    <name evidence="3" type="ORF">DIATSA_LOCUS13151</name>
</gene>
<organism evidence="3 4">
    <name type="scientific">Diatraea saccharalis</name>
    <name type="common">sugarcane borer</name>
    <dbReference type="NCBI Taxonomy" id="40085"/>
    <lineage>
        <taxon>Eukaryota</taxon>
        <taxon>Metazoa</taxon>
        <taxon>Ecdysozoa</taxon>
        <taxon>Arthropoda</taxon>
        <taxon>Hexapoda</taxon>
        <taxon>Insecta</taxon>
        <taxon>Pterygota</taxon>
        <taxon>Neoptera</taxon>
        <taxon>Endopterygota</taxon>
        <taxon>Lepidoptera</taxon>
        <taxon>Glossata</taxon>
        <taxon>Ditrysia</taxon>
        <taxon>Pyraloidea</taxon>
        <taxon>Crambidae</taxon>
        <taxon>Crambinae</taxon>
        <taxon>Diatraea</taxon>
    </lineage>
</organism>
<keyword evidence="4" id="KW-1185">Reference proteome</keyword>
<evidence type="ECO:0000313" key="3">
    <source>
        <dbReference type="EMBL" id="CAG9795920.1"/>
    </source>
</evidence>
<sequence>MPKRPSELLQQVMSVFKGLDKKLDKLQDDVNSQNQTLTDLRIMVANLSGSFDSEVRKKPSRKATAVQRDVQTNIEETRKIKSKNITQSLPSKIKTKSMPVQKIGLKMSEPNEKFVKKAQSSPAKVGKLSTRLLKAEAPRKATTLRTQKNKIDKKRNKTMN</sequence>
<accession>A0A9N9RE16</accession>
<reference evidence="3" key="2">
    <citation type="submission" date="2022-10" db="EMBL/GenBank/DDBJ databases">
        <authorList>
            <consortium name="ENA_rothamsted_submissions"/>
            <consortium name="culmorum"/>
            <person name="King R."/>
        </authorList>
    </citation>
    <scope>NUCLEOTIDE SEQUENCE</scope>
</reference>
<dbReference type="AlphaFoldDB" id="A0A9N9RE16"/>
<keyword evidence="1" id="KW-0175">Coiled coil</keyword>
<dbReference type="OrthoDB" id="7198197at2759"/>
<evidence type="ECO:0000313" key="4">
    <source>
        <dbReference type="Proteomes" id="UP001153714"/>
    </source>
</evidence>
<dbReference type="EMBL" id="OU893339">
    <property type="protein sequence ID" value="CAG9795920.1"/>
    <property type="molecule type" value="Genomic_DNA"/>
</dbReference>
<feature type="compositionally biased region" description="Basic residues" evidence="2">
    <location>
        <begin position="147"/>
        <end position="160"/>
    </location>
</feature>
<name>A0A9N9RE16_9NEOP</name>
<protein>
    <submittedName>
        <fullName evidence="3">Uncharacterized protein</fullName>
    </submittedName>
</protein>
<evidence type="ECO:0000256" key="1">
    <source>
        <dbReference type="SAM" id="Coils"/>
    </source>
</evidence>